<name>A0AAV4UH29_9ARAC</name>
<evidence type="ECO:0000313" key="2">
    <source>
        <dbReference type="Proteomes" id="UP001054837"/>
    </source>
</evidence>
<sequence>MFTRFGKGSFHDESEAMKMDTFQLAKRPAFVINILYLFMKVRRIKFNILEIHLNARKHTIEEQGNFAKIFLMSISDRGPDERIHSEHWLKYLGMQGHK</sequence>
<proteinExistence type="predicted"/>
<accession>A0AAV4UH29</accession>
<dbReference type="AlphaFoldDB" id="A0AAV4UH29"/>
<reference evidence="1 2" key="1">
    <citation type="submission" date="2021-06" db="EMBL/GenBank/DDBJ databases">
        <title>Caerostris darwini draft genome.</title>
        <authorList>
            <person name="Kono N."/>
            <person name="Arakawa K."/>
        </authorList>
    </citation>
    <scope>NUCLEOTIDE SEQUENCE [LARGE SCALE GENOMIC DNA]</scope>
</reference>
<keyword evidence="2" id="KW-1185">Reference proteome</keyword>
<dbReference type="Proteomes" id="UP001054837">
    <property type="component" value="Unassembled WGS sequence"/>
</dbReference>
<protein>
    <submittedName>
        <fullName evidence="1">Uncharacterized protein</fullName>
    </submittedName>
</protein>
<gene>
    <name evidence="1" type="ORF">CDAR_231521</name>
</gene>
<evidence type="ECO:0000313" key="1">
    <source>
        <dbReference type="EMBL" id="GIY57061.1"/>
    </source>
</evidence>
<organism evidence="1 2">
    <name type="scientific">Caerostris darwini</name>
    <dbReference type="NCBI Taxonomy" id="1538125"/>
    <lineage>
        <taxon>Eukaryota</taxon>
        <taxon>Metazoa</taxon>
        <taxon>Ecdysozoa</taxon>
        <taxon>Arthropoda</taxon>
        <taxon>Chelicerata</taxon>
        <taxon>Arachnida</taxon>
        <taxon>Araneae</taxon>
        <taxon>Araneomorphae</taxon>
        <taxon>Entelegynae</taxon>
        <taxon>Araneoidea</taxon>
        <taxon>Araneidae</taxon>
        <taxon>Caerostris</taxon>
    </lineage>
</organism>
<dbReference type="EMBL" id="BPLQ01011270">
    <property type="protein sequence ID" value="GIY57061.1"/>
    <property type="molecule type" value="Genomic_DNA"/>
</dbReference>
<comment type="caution">
    <text evidence="1">The sequence shown here is derived from an EMBL/GenBank/DDBJ whole genome shotgun (WGS) entry which is preliminary data.</text>
</comment>